<reference evidence="1" key="1">
    <citation type="submission" date="2020-10" db="EMBL/GenBank/DDBJ databases">
        <authorList>
            <person name="Gilroy R."/>
        </authorList>
    </citation>
    <scope>NUCLEOTIDE SEQUENCE</scope>
    <source>
        <strain evidence="1">ChiSjej1B19-7085</strain>
    </source>
</reference>
<comment type="caution">
    <text evidence="1">The sequence shown here is derived from an EMBL/GenBank/DDBJ whole genome shotgun (WGS) entry which is preliminary data.</text>
</comment>
<evidence type="ECO:0000313" key="1">
    <source>
        <dbReference type="EMBL" id="HIR56418.1"/>
    </source>
</evidence>
<accession>A0A9D1DP28</accession>
<gene>
    <name evidence="1" type="ORF">IAA54_02025</name>
</gene>
<reference evidence="1" key="2">
    <citation type="journal article" date="2021" name="PeerJ">
        <title>Extensive microbial diversity within the chicken gut microbiome revealed by metagenomics and culture.</title>
        <authorList>
            <person name="Gilroy R."/>
            <person name="Ravi A."/>
            <person name="Getino M."/>
            <person name="Pursley I."/>
            <person name="Horton D.L."/>
            <person name="Alikhan N.F."/>
            <person name="Baker D."/>
            <person name="Gharbi K."/>
            <person name="Hall N."/>
            <person name="Watson M."/>
            <person name="Adriaenssens E.M."/>
            <person name="Foster-Nyarko E."/>
            <person name="Jarju S."/>
            <person name="Secka A."/>
            <person name="Antonio M."/>
            <person name="Oren A."/>
            <person name="Chaudhuri R.R."/>
            <person name="La Ragione R."/>
            <person name="Hildebrand F."/>
            <person name="Pallen M.J."/>
        </authorList>
    </citation>
    <scope>NUCLEOTIDE SEQUENCE</scope>
    <source>
        <strain evidence="1">ChiSjej1B19-7085</strain>
    </source>
</reference>
<proteinExistence type="predicted"/>
<evidence type="ECO:0008006" key="3">
    <source>
        <dbReference type="Google" id="ProtNLM"/>
    </source>
</evidence>
<protein>
    <recommendedName>
        <fullName evidence="3">DUF2508 family protein</fullName>
    </recommendedName>
</protein>
<dbReference type="EMBL" id="DVHF01000026">
    <property type="protein sequence ID" value="HIR56418.1"/>
    <property type="molecule type" value="Genomic_DNA"/>
</dbReference>
<evidence type="ECO:0000313" key="2">
    <source>
        <dbReference type="Proteomes" id="UP000886785"/>
    </source>
</evidence>
<dbReference type="Proteomes" id="UP000886785">
    <property type="component" value="Unassembled WGS sequence"/>
</dbReference>
<dbReference type="AlphaFoldDB" id="A0A9D1DP28"/>
<organism evidence="1 2">
    <name type="scientific">Candidatus Gallacutalibacter pullicola</name>
    <dbReference type="NCBI Taxonomy" id="2840830"/>
    <lineage>
        <taxon>Bacteria</taxon>
        <taxon>Bacillati</taxon>
        <taxon>Bacillota</taxon>
        <taxon>Clostridia</taxon>
        <taxon>Eubacteriales</taxon>
        <taxon>Candidatus Gallacutalibacter</taxon>
    </lineage>
</organism>
<sequence>MENVLKRIGQTAGRVMERRQDSDSVERLSRQILEELDEVMRRKACNERWFQLESDEDLVEACVYESRELAARYRYLLRQAKLLGLRADRI</sequence>
<name>A0A9D1DP28_9FIRM</name>